<dbReference type="InterPro" id="IPR021139">
    <property type="entry name" value="NYN"/>
</dbReference>
<evidence type="ECO:0000313" key="4">
    <source>
        <dbReference type="Proteomes" id="UP000070186"/>
    </source>
</evidence>
<dbReference type="InterPro" id="IPR041966">
    <property type="entry name" value="LOTUS-like"/>
</dbReference>
<dbReference type="AlphaFoldDB" id="A0A133XKN8"/>
<dbReference type="Proteomes" id="UP000070186">
    <property type="component" value="Unassembled WGS sequence"/>
</dbReference>
<evidence type="ECO:0000313" key="3">
    <source>
        <dbReference type="EMBL" id="KXB31511.1"/>
    </source>
</evidence>
<protein>
    <recommendedName>
        <fullName evidence="2">HTH OST-type domain-containing protein</fullName>
    </recommendedName>
</protein>
<reference evidence="3 4" key="1">
    <citation type="submission" date="2015-12" db="EMBL/GenBank/DDBJ databases">
        <title>Nitrous oxide reduction kinetics distinguish bacteria harboring typical versus atypical NosZ.</title>
        <authorList>
            <person name="Yoon S."/>
            <person name="Nissen S."/>
            <person name="Park D."/>
            <person name="Sanford R.A."/>
            <person name="Loeffler F.E."/>
        </authorList>
    </citation>
    <scope>NUCLEOTIDE SEQUENCE [LARGE SCALE GENOMIC DNA]</scope>
    <source>
        <strain evidence="3 4">ATCC BAA-841</strain>
    </source>
</reference>
<evidence type="ECO:0000259" key="2">
    <source>
        <dbReference type="PROSITE" id="PS51644"/>
    </source>
</evidence>
<proteinExistence type="predicted"/>
<organism evidence="3 4">
    <name type="scientific">Dechloromonas denitrificans</name>
    <dbReference type="NCBI Taxonomy" id="281362"/>
    <lineage>
        <taxon>Bacteria</taxon>
        <taxon>Pseudomonadati</taxon>
        <taxon>Pseudomonadota</taxon>
        <taxon>Betaproteobacteria</taxon>
        <taxon>Rhodocyclales</taxon>
        <taxon>Azonexaceae</taxon>
        <taxon>Dechloromonas</taxon>
    </lineage>
</organism>
<dbReference type="PROSITE" id="PS51644">
    <property type="entry name" value="HTH_OST"/>
    <property type="match status" value="1"/>
</dbReference>
<accession>A0A133XKN8</accession>
<feature type="domain" description="HTH OST-type" evidence="2">
    <location>
        <begin position="196"/>
        <end position="273"/>
    </location>
</feature>
<dbReference type="PANTHER" id="PTHR35811:SF1">
    <property type="entry name" value="HTH OST-TYPE DOMAIN-CONTAINING PROTEIN"/>
    <property type="match status" value="1"/>
</dbReference>
<dbReference type="Pfam" id="PF01936">
    <property type="entry name" value="NYN"/>
    <property type="match status" value="1"/>
</dbReference>
<dbReference type="Gene3D" id="3.30.420.610">
    <property type="entry name" value="LOTUS domain-like"/>
    <property type="match status" value="1"/>
</dbReference>
<dbReference type="PANTHER" id="PTHR35811">
    <property type="entry name" value="SLR1870 PROTEIN"/>
    <property type="match status" value="1"/>
</dbReference>
<dbReference type="STRING" id="281362.AT959_07590"/>
<dbReference type="Gene3D" id="3.40.50.1010">
    <property type="entry name" value="5'-nuclease"/>
    <property type="match status" value="1"/>
</dbReference>
<dbReference type="RefSeq" id="WP_066882234.1">
    <property type="nucleotide sequence ID" value="NZ_LODL01000013.1"/>
</dbReference>
<feature type="region of interest" description="Disordered" evidence="1">
    <location>
        <begin position="165"/>
        <end position="196"/>
    </location>
</feature>
<dbReference type="GO" id="GO:0004540">
    <property type="term" value="F:RNA nuclease activity"/>
    <property type="evidence" value="ECO:0007669"/>
    <property type="project" value="InterPro"/>
</dbReference>
<sequence>MKHDLPNFALLIDADNDTPDIIAPIIEEITRDARLSVRRVYGDFTTPHLAKWRETLANHGIHPIQQYQNSVGKNASDSALIIDAMDLLHGRRLDGFCLVSSDGDFTRLATRIREDGLSVVGFGRKHAPKAFVSACERYTYVENLGFAPESAPPAASASVPVATSAQSSLGSTSSRNGDISPEIKSRPPTGKSPATEHIKLKSQLLRAYTNVADEDGWALVSRIALYLRANHSDFDPRSHGASNFIKLLQTSGSFELKQRKQGNGTAHFCRPTKRPMSTEYIAALKAAVATGQGIDGWTSLAAIGNHLRENGYNLESSGCASLTEAMHACGLFDMRDASGAHKDFRLGKRTA</sequence>
<feature type="compositionally biased region" description="Low complexity" evidence="1">
    <location>
        <begin position="165"/>
        <end position="174"/>
    </location>
</feature>
<gene>
    <name evidence="3" type="ORF">AT959_07590</name>
</gene>
<dbReference type="EMBL" id="LODL01000013">
    <property type="protein sequence ID" value="KXB31511.1"/>
    <property type="molecule type" value="Genomic_DNA"/>
</dbReference>
<name>A0A133XKN8_9RHOO</name>
<dbReference type="CDD" id="cd10146">
    <property type="entry name" value="LabA_like_C"/>
    <property type="match status" value="1"/>
</dbReference>
<comment type="caution">
    <text evidence="3">The sequence shown here is derived from an EMBL/GenBank/DDBJ whole genome shotgun (WGS) entry which is preliminary data.</text>
</comment>
<dbReference type="CDD" id="cd11297">
    <property type="entry name" value="PIN_LabA-like_N_1"/>
    <property type="match status" value="1"/>
</dbReference>
<dbReference type="InterPro" id="IPR025605">
    <property type="entry name" value="OST-HTH/LOTUS_dom"/>
</dbReference>
<dbReference type="Pfam" id="PF12872">
    <property type="entry name" value="OST-HTH"/>
    <property type="match status" value="2"/>
</dbReference>
<evidence type="ECO:0000256" key="1">
    <source>
        <dbReference type="SAM" id="MobiDB-lite"/>
    </source>
</evidence>
<keyword evidence="4" id="KW-1185">Reference proteome</keyword>